<keyword evidence="2" id="KW-1185">Reference proteome</keyword>
<dbReference type="OrthoDB" id="157052at2"/>
<dbReference type="EMBL" id="MASW01000001">
    <property type="protein sequence ID" value="PXY31924.1"/>
    <property type="molecule type" value="Genomic_DNA"/>
</dbReference>
<proteinExistence type="predicted"/>
<protein>
    <submittedName>
        <fullName evidence="1">Uncharacterized protein</fullName>
    </submittedName>
</protein>
<dbReference type="NCBIfam" id="NF047719">
    <property type="entry name" value="SCO6745_fam_HTH"/>
    <property type="match status" value="1"/>
</dbReference>
<dbReference type="InterPro" id="IPR054058">
    <property type="entry name" value="HTH_67"/>
</dbReference>
<comment type="caution">
    <text evidence="1">The sequence shown here is derived from an EMBL/GenBank/DDBJ whole genome shotgun (WGS) entry which is preliminary data.</text>
</comment>
<reference evidence="1 2" key="1">
    <citation type="submission" date="2016-07" db="EMBL/GenBank/DDBJ databases">
        <title>Draft genome sequence of Prauserella muralis DSM 45305, isolated from a mould-covered wall in an indoor environment.</title>
        <authorList>
            <person name="Ruckert C."/>
            <person name="Albersmeier A."/>
            <person name="Jiang C.-L."/>
            <person name="Jiang Y."/>
            <person name="Kalinowski J."/>
            <person name="Schneider O."/>
            <person name="Winkler A."/>
            <person name="Zotchev S.B."/>
        </authorList>
    </citation>
    <scope>NUCLEOTIDE SEQUENCE [LARGE SCALE GENOMIC DNA]</scope>
    <source>
        <strain evidence="1 2">DSM 45305</strain>
    </source>
</reference>
<organism evidence="1 2">
    <name type="scientific">Prauserella muralis</name>
    <dbReference type="NCBI Taxonomy" id="588067"/>
    <lineage>
        <taxon>Bacteria</taxon>
        <taxon>Bacillati</taxon>
        <taxon>Actinomycetota</taxon>
        <taxon>Actinomycetes</taxon>
        <taxon>Pseudonocardiales</taxon>
        <taxon>Pseudonocardiaceae</taxon>
        <taxon>Prauserella</taxon>
    </lineage>
</organism>
<dbReference type="RefSeq" id="WP_112279959.1">
    <property type="nucleotide sequence ID" value="NZ_MASW01000001.1"/>
</dbReference>
<evidence type="ECO:0000313" key="1">
    <source>
        <dbReference type="EMBL" id="PXY31924.1"/>
    </source>
</evidence>
<dbReference type="Pfam" id="PF21863">
    <property type="entry name" value="HTH_67"/>
    <property type="match status" value="1"/>
</dbReference>
<evidence type="ECO:0000313" key="2">
    <source>
        <dbReference type="Proteomes" id="UP000249915"/>
    </source>
</evidence>
<accession>A0A2V4B985</accession>
<sequence length="287" mass="30415">MDERTARRLWHLVEPVHSVTYFTEESRAAADAAGMRGFWMGYFGMRSAPLGAVGPAVVTSCYYVFHRDRVARALPDAWSHAGPERLLAARLAGAGAALRRLCGDALIDSPDTALAADLAWQAAAAADTRGRVLGAANQALDRPDEPHLALWQAATTLREHRGDGHVAALVSHGIGPVQAQLLKVAAGESDGELLRTGRQWDDEAWQAATEDLRAQGWLDGDGHLTAAGRAAHEEVERLTDAAALSPWRALGERDTERLAGLLAPLARAASGVIPPGNPVGLTATAGR</sequence>
<dbReference type="AlphaFoldDB" id="A0A2V4B985"/>
<dbReference type="Proteomes" id="UP000249915">
    <property type="component" value="Unassembled WGS sequence"/>
</dbReference>
<gene>
    <name evidence="1" type="ORF">BAY60_06245</name>
</gene>
<name>A0A2V4B985_9PSEU</name>